<dbReference type="EnsemblMetazoa" id="XM_021352943.2">
    <property type="protein sequence ID" value="XP_021208618.1"/>
    <property type="gene ID" value="GeneID_692965"/>
</dbReference>
<accession>A0A8R2HR57</accession>
<dbReference type="Pfam" id="PF08075">
    <property type="entry name" value="NOPS"/>
    <property type="match status" value="1"/>
</dbReference>
<dbReference type="InterPro" id="IPR012975">
    <property type="entry name" value="NOPS"/>
</dbReference>
<organism evidence="6 7">
    <name type="scientific">Bombyx mori</name>
    <name type="common">Silk moth</name>
    <dbReference type="NCBI Taxonomy" id="7091"/>
    <lineage>
        <taxon>Eukaryota</taxon>
        <taxon>Metazoa</taxon>
        <taxon>Ecdysozoa</taxon>
        <taxon>Arthropoda</taxon>
        <taxon>Hexapoda</taxon>
        <taxon>Insecta</taxon>
        <taxon>Pterygota</taxon>
        <taxon>Neoptera</taxon>
        <taxon>Endopterygota</taxon>
        <taxon>Lepidoptera</taxon>
        <taxon>Glossata</taxon>
        <taxon>Ditrysia</taxon>
        <taxon>Bombycoidea</taxon>
        <taxon>Bombycidae</taxon>
        <taxon>Bombycinae</taxon>
        <taxon>Bombyx</taxon>
    </lineage>
</organism>
<evidence type="ECO:0000256" key="3">
    <source>
        <dbReference type="PROSITE-ProRule" id="PRU00176"/>
    </source>
</evidence>
<dbReference type="Pfam" id="PF00076">
    <property type="entry name" value="RRM_1"/>
    <property type="match status" value="2"/>
</dbReference>
<reference evidence="7" key="1">
    <citation type="journal article" date="2008" name="Insect Biochem. Mol. Biol.">
        <title>The genome of a lepidopteran model insect, the silkworm Bombyx mori.</title>
        <authorList>
            <consortium name="International Silkworm Genome Consortium"/>
        </authorList>
    </citation>
    <scope>NUCLEOTIDE SEQUENCE [LARGE SCALE GENOMIC DNA]</scope>
    <source>
        <strain evidence="7">p50T</strain>
    </source>
</reference>
<feature type="compositionally biased region" description="Polar residues" evidence="4">
    <location>
        <begin position="90"/>
        <end position="100"/>
    </location>
</feature>
<proteinExistence type="predicted"/>
<dbReference type="InterPro" id="IPR000504">
    <property type="entry name" value="RRM_dom"/>
</dbReference>
<feature type="compositionally biased region" description="Polar residues" evidence="4">
    <location>
        <begin position="52"/>
        <end position="62"/>
    </location>
</feature>
<dbReference type="Gene3D" id="3.30.70.330">
    <property type="match status" value="2"/>
</dbReference>
<dbReference type="CDD" id="cd12945">
    <property type="entry name" value="NOPS_NONA_like"/>
    <property type="match status" value="1"/>
</dbReference>
<feature type="compositionally biased region" description="Basic and acidic residues" evidence="4">
    <location>
        <begin position="640"/>
        <end position="652"/>
    </location>
</feature>
<evidence type="ECO:0000259" key="5">
    <source>
        <dbReference type="PROSITE" id="PS50102"/>
    </source>
</evidence>
<feature type="domain" description="RRM" evidence="5">
    <location>
        <begin position="274"/>
        <end position="346"/>
    </location>
</feature>
<dbReference type="InterPro" id="IPR012677">
    <property type="entry name" value="Nucleotide-bd_a/b_plait_sf"/>
</dbReference>
<evidence type="ECO:0000256" key="4">
    <source>
        <dbReference type="SAM" id="MobiDB-lite"/>
    </source>
</evidence>
<protein>
    <recommendedName>
        <fullName evidence="5">RRM domain-containing protein</fullName>
    </recommendedName>
</protein>
<evidence type="ECO:0000256" key="2">
    <source>
        <dbReference type="ARBA" id="ARBA00022884"/>
    </source>
</evidence>
<dbReference type="GO" id="GO:0005634">
    <property type="term" value="C:nucleus"/>
    <property type="evidence" value="ECO:0007669"/>
    <property type="project" value="UniProtKB-ARBA"/>
</dbReference>
<dbReference type="GO" id="GO:0003723">
    <property type="term" value="F:RNA binding"/>
    <property type="evidence" value="ECO:0007669"/>
    <property type="project" value="UniProtKB-UniRule"/>
</dbReference>
<dbReference type="CDD" id="cd12333">
    <property type="entry name" value="RRM2_p54nrb_like"/>
    <property type="match status" value="1"/>
</dbReference>
<feature type="compositionally biased region" description="Low complexity" evidence="4">
    <location>
        <begin position="195"/>
        <end position="207"/>
    </location>
</feature>
<dbReference type="Gene3D" id="6.10.250.1170">
    <property type="match status" value="1"/>
</dbReference>
<dbReference type="PROSITE" id="PS50102">
    <property type="entry name" value="RRM"/>
    <property type="match status" value="2"/>
</dbReference>
<evidence type="ECO:0000256" key="1">
    <source>
        <dbReference type="ARBA" id="ARBA00022737"/>
    </source>
</evidence>
<feature type="compositionally biased region" description="Basic and acidic residues" evidence="4">
    <location>
        <begin position="139"/>
        <end position="149"/>
    </location>
</feature>
<sequence length="652" mass="75631">MQMQAMNNFGNQRGFGGPPQPQRQGGRRGNNRGFRNSRFEHNRPQQGQGGQRPSNEKATSQSNQPAEKSNQQQQQQNQPKQQSSRPQQKMETTNVPQSTNQQQQSQQQPQQQQQIPQQQQKQMQQQQQQKPVNAPAKSEPQENTDKPKFEPNNQNQQINQHNNLNTQQQKNINGNFGGPNKQGGSWNHGGGPGNKQGNKPFGSKSSGGPLGSGGTGPARNQQRNSNMRGPPGQDNMKPAQREEIILSNKLKDLQGPLFDLPPMEQSEVKFNGRSRLYIGNLTNDVTEEEIMKMFSPFGEASELFLNKEKNFGFIKMDYRVNAERAKRELDGKLRNSRTLRVRFAPHNSAVRVKNLPPFVSNELLYRSFEIFGKIERAYVKVDERGKTLGEGVVEFARKPSALSAIRNCTEKCFFLTSSLRPVIVESFEEPDEFDGYPEKNLPKKHPEFTKARELGPRFSELNSFEHEYGTRWKQLHELHRQKEEALKKELAAEEEKLEAQMEYAKYEHETELLREQLRQREQDRERQKRSWEMAERAADERREAERQQLMRHEEELSQRMRLQDDELRRRQQENTLFVQVRTAPPCVPLQAQRLNSMLDRQEQGMFDQQQPMDGGYRDQYDMQCGSYDDMPPGRGWDGPRPLDDYPNKRRRF</sequence>
<gene>
    <name evidence="6" type="primary">692965</name>
</gene>
<dbReference type="FunFam" id="3.30.70.330:FF:000513">
    <property type="entry name" value="Splicing factor, proline-and glutamine-rich"/>
    <property type="match status" value="1"/>
</dbReference>
<feature type="region of interest" description="Disordered" evidence="4">
    <location>
        <begin position="606"/>
        <end position="652"/>
    </location>
</feature>
<dbReference type="Proteomes" id="UP000005204">
    <property type="component" value="Unassembled WGS sequence"/>
</dbReference>
<feature type="region of interest" description="Disordered" evidence="4">
    <location>
        <begin position="518"/>
        <end position="555"/>
    </location>
</feature>
<keyword evidence="2 3" id="KW-0694">RNA-binding</keyword>
<evidence type="ECO:0000313" key="6">
    <source>
        <dbReference type="EnsemblMetazoa" id="XP_021208618.1"/>
    </source>
</evidence>
<dbReference type="InterPro" id="IPR035979">
    <property type="entry name" value="RBD_domain_sf"/>
</dbReference>
<evidence type="ECO:0000313" key="7">
    <source>
        <dbReference type="Proteomes" id="UP000005204"/>
    </source>
</evidence>
<feature type="compositionally biased region" description="Polar residues" evidence="4">
    <location>
        <begin position="218"/>
        <end position="227"/>
    </location>
</feature>
<feature type="compositionally biased region" description="Low complexity" evidence="4">
    <location>
        <begin position="63"/>
        <end position="89"/>
    </location>
</feature>
<dbReference type="SUPFAM" id="SSF54928">
    <property type="entry name" value="RNA-binding domain, RBD"/>
    <property type="match status" value="1"/>
</dbReference>
<dbReference type="AlphaFoldDB" id="A0A8R2HR57"/>
<dbReference type="PANTHER" id="PTHR23189">
    <property type="entry name" value="RNA RECOGNITION MOTIF-CONTAINING"/>
    <property type="match status" value="1"/>
</dbReference>
<feature type="domain" description="RRM" evidence="5">
    <location>
        <begin position="348"/>
        <end position="429"/>
    </location>
</feature>
<reference evidence="6" key="2">
    <citation type="submission" date="2022-06" db="UniProtKB">
        <authorList>
            <consortium name="EnsemblMetazoa"/>
        </authorList>
    </citation>
    <scope>IDENTIFICATION</scope>
    <source>
        <strain evidence="6">p50T (Dazao)</strain>
    </source>
</reference>
<dbReference type="CDD" id="cd12332">
    <property type="entry name" value="RRM1_p54nrb_like"/>
    <property type="match status" value="1"/>
</dbReference>
<dbReference type="SMART" id="SM00360">
    <property type="entry name" value="RRM"/>
    <property type="match status" value="2"/>
</dbReference>
<dbReference type="FunFam" id="3.30.70.330:FF:000043">
    <property type="entry name" value="paraspeckle component 1 isoform X1"/>
    <property type="match status" value="1"/>
</dbReference>
<keyword evidence="1" id="KW-0677">Repeat</keyword>
<name>A0A8R2HR57_BOMMO</name>
<feature type="compositionally biased region" description="Low complexity" evidence="4">
    <location>
        <begin position="152"/>
        <end position="171"/>
    </location>
</feature>
<keyword evidence="7" id="KW-1185">Reference proteome</keyword>
<feature type="region of interest" description="Disordered" evidence="4">
    <location>
        <begin position="1"/>
        <end position="237"/>
    </location>
</feature>
<feature type="compositionally biased region" description="Gly residues" evidence="4">
    <location>
        <begin position="175"/>
        <end position="194"/>
    </location>
</feature>
<feature type="compositionally biased region" description="Low complexity" evidence="4">
    <location>
        <begin position="101"/>
        <end position="129"/>
    </location>
</feature>